<protein>
    <submittedName>
        <fullName evidence="3">Uncharacterized mitochondrial protein AtMg00810-like</fullName>
    </submittedName>
</protein>
<dbReference type="SUPFAM" id="SSF56672">
    <property type="entry name" value="DNA/RNA polymerases"/>
    <property type="match status" value="1"/>
</dbReference>
<evidence type="ECO:0000313" key="2">
    <source>
        <dbReference type="Proteomes" id="UP001652623"/>
    </source>
</evidence>
<dbReference type="GeneID" id="132799390"/>
<reference evidence="3" key="1">
    <citation type="submission" date="2025-08" db="UniProtKB">
        <authorList>
            <consortium name="RefSeq"/>
        </authorList>
    </citation>
    <scope>IDENTIFICATION</scope>
    <source>
        <tissue evidence="3">Seedling</tissue>
    </source>
</reference>
<name>A0ABM3ZRT5_ZIZJJ</name>
<dbReference type="Pfam" id="PF07727">
    <property type="entry name" value="RVT_2"/>
    <property type="match status" value="1"/>
</dbReference>
<proteinExistence type="predicted"/>
<dbReference type="Proteomes" id="UP001652623">
    <property type="component" value="Chromosome 9"/>
</dbReference>
<sequence length="323" mass="36496">MYVDDLLVTGDDKDRIQKFKMEMQKQFEMSDLGIMHYFLGMEIMQKDTGILMSQSKYAKDLLKKWKMKDCKPVSAPMACNEKLSKNDTGEKVNATMFRSIIGGLLFLTHTRPDIMFSVSYLSRFMHEPCEKHLRCAKRILKYVKGTAKYGLWFSSKCSGELMGFSDSDWAGNEDDSKSTSGYVFTLGNGVFSWCSKKQEVVAQSSAEAEYVAAVSAANQAIWIQKILSDLGINVSSPMVINVDNKSAISLVENPVLHGISKHIRVKFHVIREMVANEEIKLNYCPSEAQVADVLTKSLQKAKFEHMRNMLGVHETIPKEENVN</sequence>
<gene>
    <name evidence="3" type="primary">LOC132799390</name>
</gene>
<organism evidence="2 3">
    <name type="scientific">Ziziphus jujuba</name>
    <name type="common">Chinese jujube</name>
    <name type="synonym">Ziziphus sativa</name>
    <dbReference type="NCBI Taxonomy" id="326968"/>
    <lineage>
        <taxon>Eukaryota</taxon>
        <taxon>Viridiplantae</taxon>
        <taxon>Streptophyta</taxon>
        <taxon>Embryophyta</taxon>
        <taxon>Tracheophyta</taxon>
        <taxon>Spermatophyta</taxon>
        <taxon>Magnoliopsida</taxon>
        <taxon>eudicotyledons</taxon>
        <taxon>Gunneridae</taxon>
        <taxon>Pentapetalae</taxon>
        <taxon>rosids</taxon>
        <taxon>fabids</taxon>
        <taxon>Rosales</taxon>
        <taxon>Rhamnaceae</taxon>
        <taxon>Paliureae</taxon>
        <taxon>Ziziphus</taxon>
    </lineage>
</organism>
<dbReference type="InterPro" id="IPR043502">
    <property type="entry name" value="DNA/RNA_pol_sf"/>
</dbReference>
<feature type="domain" description="Reverse transcriptase Ty1/copia-type" evidence="1">
    <location>
        <begin position="1"/>
        <end position="77"/>
    </location>
</feature>
<accession>A0ABM3ZRT5</accession>
<dbReference type="CDD" id="cd09272">
    <property type="entry name" value="RNase_HI_RT_Ty1"/>
    <property type="match status" value="1"/>
</dbReference>
<dbReference type="RefSeq" id="XP_060667179.1">
    <property type="nucleotide sequence ID" value="XM_060811196.1"/>
</dbReference>
<evidence type="ECO:0000259" key="1">
    <source>
        <dbReference type="Pfam" id="PF07727"/>
    </source>
</evidence>
<dbReference type="PANTHER" id="PTHR11439:SF483">
    <property type="entry name" value="PEPTIDE SYNTHASE GLIP-LIKE, PUTATIVE (AFU_ORTHOLOGUE AFUA_3G12920)-RELATED"/>
    <property type="match status" value="1"/>
</dbReference>
<evidence type="ECO:0000313" key="3">
    <source>
        <dbReference type="RefSeq" id="XP_060667179.1"/>
    </source>
</evidence>
<dbReference type="InterPro" id="IPR013103">
    <property type="entry name" value="RVT_2"/>
</dbReference>
<dbReference type="PANTHER" id="PTHR11439">
    <property type="entry name" value="GAG-POL-RELATED RETROTRANSPOSON"/>
    <property type="match status" value="1"/>
</dbReference>
<keyword evidence="2" id="KW-1185">Reference proteome</keyword>